<dbReference type="InterPro" id="IPR012879">
    <property type="entry name" value="CCDC47"/>
</dbReference>
<evidence type="ECO:0000256" key="1">
    <source>
        <dbReference type="ARBA" id="ARBA00022692"/>
    </source>
</evidence>
<evidence type="ECO:0000256" key="4">
    <source>
        <dbReference type="ARBA" id="ARBA00034697"/>
    </source>
</evidence>
<comment type="subcellular location">
    <subcellularLocation>
        <location evidence="4">Rough endoplasmic reticulum membrane</location>
        <topology evidence="4">Single-pass type I membrane protein</topology>
    </subcellularLocation>
</comment>
<name>B4Q9L6_DROSI</name>
<comment type="similarity">
    <text evidence="5">Belongs to the CCDC47 family.</text>
</comment>
<proteinExistence type="inferred from homology"/>
<keyword evidence="9" id="KW-0732">Signal</keyword>
<dbReference type="OrthoDB" id="10039147at2759"/>
<feature type="region of interest" description="Disordered" evidence="8">
    <location>
        <begin position="20"/>
        <end position="90"/>
    </location>
</feature>
<feature type="region of interest" description="Disordered" evidence="8">
    <location>
        <begin position="390"/>
        <end position="452"/>
    </location>
</feature>
<keyword evidence="2" id="KW-1133">Transmembrane helix</keyword>
<dbReference type="STRING" id="7240.B4Q9L6"/>
<evidence type="ECO:0000256" key="7">
    <source>
        <dbReference type="ARBA" id="ARBA00034902"/>
    </source>
</evidence>
<dbReference type="OMA" id="MHLVRDM"/>
<feature type="compositionally biased region" description="Acidic residues" evidence="8">
    <location>
        <begin position="23"/>
        <end position="37"/>
    </location>
</feature>
<evidence type="ECO:0000313" key="11">
    <source>
        <dbReference type="Proteomes" id="UP000000304"/>
    </source>
</evidence>
<dbReference type="PANTHER" id="PTHR12883">
    <property type="entry name" value="ADIPOCYTE-SPECIFIC PROTEIN 4-RELATED"/>
    <property type="match status" value="1"/>
</dbReference>
<evidence type="ECO:0000256" key="6">
    <source>
        <dbReference type="ARBA" id="ARBA00034875"/>
    </source>
</evidence>
<dbReference type="Proteomes" id="UP000000304">
    <property type="component" value="Chromosome 2L"/>
</dbReference>
<organism evidence="10 11">
    <name type="scientific">Drosophila simulans</name>
    <name type="common">Fruit fly</name>
    <dbReference type="NCBI Taxonomy" id="7240"/>
    <lineage>
        <taxon>Eukaryota</taxon>
        <taxon>Metazoa</taxon>
        <taxon>Ecdysozoa</taxon>
        <taxon>Arthropoda</taxon>
        <taxon>Hexapoda</taxon>
        <taxon>Insecta</taxon>
        <taxon>Pterygota</taxon>
        <taxon>Neoptera</taxon>
        <taxon>Endopterygota</taxon>
        <taxon>Diptera</taxon>
        <taxon>Brachycera</taxon>
        <taxon>Muscomorpha</taxon>
        <taxon>Ephydroidea</taxon>
        <taxon>Drosophilidae</taxon>
        <taxon>Drosophila</taxon>
        <taxon>Sophophora</taxon>
    </lineage>
</organism>
<feature type="chain" id="PRO_5002823261" description="PAT complex subunit CCDC47" evidence="9">
    <location>
        <begin position="21"/>
        <end position="452"/>
    </location>
</feature>
<feature type="compositionally biased region" description="Basic and acidic residues" evidence="8">
    <location>
        <begin position="61"/>
        <end position="74"/>
    </location>
</feature>
<evidence type="ECO:0000256" key="8">
    <source>
        <dbReference type="SAM" id="MobiDB-lite"/>
    </source>
</evidence>
<dbReference type="GO" id="GO:0030867">
    <property type="term" value="C:rough endoplasmic reticulum membrane"/>
    <property type="evidence" value="ECO:0007669"/>
    <property type="project" value="UniProtKB-SubCell"/>
</dbReference>
<reference evidence="10 11" key="1">
    <citation type="journal article" date="2007" name="Nature">
        <title>Evolution of genes and genomes on the Drosophila phylogeny.</title>
        <authorList>
            <consortium name="Drosophila 12 Genomes Consortium"/>
            <person name="Clark A.G."/>
            <person name="Eisen M.B."/>
            <person name="Smith D.R."/>
            <person name="Bergman C.M."/>
            <person name="Oliver B."/>
            <person name="Markow T.A."/>
            <person name="Kaufman T.C."/>
            <person name="Kellis M."/>
            <person name="Gelbart W."/>
            <person name="Iyer V.N."/>
            <person name="Pollard D.A."/>
            <person name="Sackton T.B."/>
            <person name="Larracuente A.M."/>
            <person name="Singh N.D."/>
            <person name="Abad J.P."/>
            <person name="Abt D.N."/>
            <person name="Adryan B."/>
            <person name="Aguade M."/>
            <person name="Akashi H."/>
            <person name="Anderson W.W."/>
            <person name="Aquadro C.F."/>
            <person name="Ardell D.H."/>
            <person name="Arguello R."/>
            <person name="Artieri C.G."/>
            <person name="Barbash D.A."/>
            <person name="Barker D."/>
            <person name="Barsanti P."/>
            <person name="Batterham P."/>
            <person name="Batzoglou S."/>
            <person name="Begun D."/>
            <person name="Bhutkar A."/>
            <person name="Blanco E."/>
            <person name="Bosak S.A."/>
            <person name="Bradley R.K."/>
            <person name="Brand A.D."/>
            <person name="Brent M.R."/>
            <person name="Brooks A.N."/>
            <person name="Brown R.H."/>
            <person name="Butlin R.K."/>
            <person name="Caggese C."/>
            <person name="Calvi B.R."/>
            <person name="Bernardo de Carvalho A."/>
            <person name="Caspi A."/>
            <person name="Castrezana S."/>
            <person name="Celniker S.E."/>
            <person name="Chang J.L."/>
            <person name="Chapple C."/>
            <person name="Chatterji S."/>
            <person name="Chinwalla A."/>
            <person name="Civetta A."/>
            <person name="Clifton S.W."/>
            <person name="Comeron J.M."/>
            <person name="Costello J.C."/>
            <person name="Coyne J.A."/>
            <person name="Daub J."/>
            <person name="David R.G."/>
            <person name="Delcher A.L."/>
            <person name="Delehaunty K."/>
            <person name="Do C.B."/>
            <person name="Ebling H."/>
            <person name="Edwards K."/>
            <person name="Eickbush T."/>
            <person name="Evans J.D."/>
            <person name="Filipski A."/>
            <person name="Findeiss S."/>
            <person name="Freyhult E."/>
            <person name="Fulton L."/>
            <person name="Fulton R."/>
            <person name="Garcia A.C."/>
            <person name="Gardiner A."/>
            <person name="Garfield D.A."/>
            <person name="Garvin B.E."/>
            <person name="Gibson G."/>
            <person name="Gilbert D."/>
            <person name="Gnerre S."/>
            <person name="Godfrey J."/>
            <person name="Good R."/>
            <person name="Gotea V."/>
            <person name="Gravely B."/>
            <person name="Greenberg A.J."/>
            <person name="Griffiths-Jones S."/>
            <person name="Gross S."/>
            <person name="Guigo R."/>
            <person name="Gustafson E.A."/>
            <person name="Haerty W."/>
            <person name="Hahn M.W."/>
            <person name="Halligan D.L."/>
            <person name="Halpern A.L."/>
            <person name="Halter G.M."/>
            <person name="Han M.V."/>
            <person name="Heger A."/>
            <person name="Hillier L."/>
            <person name="Hinrichs A.S."/>
            <person name="Holmes I."/>
            <person name="Hoskins R.A."/>
            <person name="Hubisz M.J."/>
            <person name="Hultmark D."/>
            <person name="Huntley M.A."/>
            <person name="Jaffe D.B."/>
            <person name="Jagadeeshan S."/>
            <person name="Jeck W.R."/>
            <person name="Johnson J."/>
            <person name="Jones C.D."/>
            <person name="Jordan W.C."/>
            <person name="Karpen G.H."/>
            <person name="Kataoka E."/>
            <person name="Keightley P.D."/>
            <person name="Kheradpour P."/>
            <person name="Kirkness E.F."/>
            <person name="Koerich L.B."/>
            <person name="Kristiansen K."/>
            <person name="Kudrna D."/>
            <person name="Kulathinal R.J."/>
            <person name="Kumar S."/>
            <person name="Kwok R."/>
            <person name="Lander E."/>
            <person name="Langley C.H."/>
            <person name="Lapoint R."/>
            <person name="Lazzaro B.P."/>
            <person name="Lee S.J."/>
            <person name="Levesque L."/>
            <person name="Li R."/>
            <person name="Lin C.F."/>
            <person name="Lin M.F."/>
            <person name="Lindblad-Toh K."/>
            <person name="Llopart A."/>
            <person name="Long M."/>
            <person name="Low L."/>
            <person name="Lozovsky E."/>
            <person name="Lu J."/>
            <person name="Luo M."/>
            <person name="Machado C.A."/>
            <person name="Makalowski W."/>
            <person name="Marzo M."/>
            <person name="Matsuda M."/>
            <person name="Matzkin L."/>
            <person name="McAllister B."/>
            <person name="McBride C.S."/>
            <person name="McKernan B."/>
            <person name="McKernan K."/>
            <person name="Mendez-Lago M."/>
            <person name="Minx P."/>
            <person name="Mollenhauer M.U."/>
            <person name="Montooth K."/>
            <person name="Mount S.M."/>
            <person name="Mu X."/>
            <person name="Myers E."/>
            <person name="Negre B."/>
            <person name="Newfeld S."/>
            <person name="Nielsen R."/>
            <person name="Noor M.A."/>
            <person name="O'Grady P."/>
            <person name="Pachter L."/>
            <person name="Papaceit M."/>
            <person name="Parisi M.J."/>
            <person name="Parisi M."/>
            <person name="Parts L."/>
            <person name="Pedersen J.S."/>
            <person name="Pesole G."/>
            <person name="Phillippy A.M."/>
            <person name="Ponting C.P."/>
            <person name="Pop M."/>
            <person name="Porcelli D."/>
            <person name="Powell J.R."/>
            <person name="Prohaska S."/>
            <person name="Pruitt K."/>
            <person name="Puig M."/>
            <person name="Quesneville H."/>
            <person name="Ram K.R."/>
            <person name="Rand D."/>
            <person name="Rasmussen M.D."/>
            <person name="Reed L.K."/>
            <person name="Reenan R."/>
            <person name="Reily A."/>
            <person name="Remington K.A."/>
            <person name="Rieger T.T."/>
            <person name="Ritchie M.G."/>
            <person name="Robin C."/>
            <person name="Rogers Y.H."/>
            <person name="Rohde C."/>
            <person name="Rozas J."/>
            <person name="Rubenfield M.J."/>
            <person name="Ruiz A."/>
            <person name="Russo S."/>
            <person name="Salzberg S.L."/>
            <person name="Sanchez-Gracia A."/>
            <person name="Saranga D.J."/>
            <person name="Sato H."/>
            <person name="Schaeffer S.W."/>
            <person name="Schatz M.C."/>
            <person name="Schlenke T."/>
            <person name="Schwartz R."/>
            <person name="Segarra C."/>
            <person name="Singh R.S."/>
            <person name="Sirot L."/>
            <person name="Sirota M."/>
            <person name="Sisneros N.B."/>
            <person name="Smith C.D."/>
            <person name="Smith T.F."/>
            <person name="Spieth J."/>
            <person name="Stage D.E."/>
            <person name="Stark A."/>
            <person name="Stephan W."/>
            <person name="Strausberg R.L."/>
            <person name="Strempel S."/>
            <person name="Sturgill D."/>
            <person name="Sutton G."/>
            <person name="Sutton G.G."/>
            <person name="Tao W."/>
            <person name="Teichmann S."/>
            <person name="Tobari Y.N."/>
            <person name="Tomimura Y."/>
            <person name="Tsolas J.M."/>
            <person name="Valente V.L."/>
            <person name="Venter E."/>
            <person name="Venter J.C."/>
            <person name="Vicario S."/>
            <person name="Vieira F.G."/>
            <person name="Vilella A.J."/>
            <person name="Villasante A."/>
            <person name="Walenz B."/>
            <person name="Wang J."/>
            <person name="Wasserman M."/>
            <person name="Watts T."/>
            <person name="Wilson D."/>
            <person name="Wilson R.K."/>
            <person name="Wing R.A."/>
            <person name="Wolfner M.F."/>
            <person name="Wong A."/>
            <person name="Wong G.K."/>
            <person name="Wu C.I."/>
            <person name="Wu G."/>
            <person name="Yamamoto D."/>
            <person name="Yang H.P."/>
            <person name="Yang S.P."/>
            <person name="Yorke J.A."/>
            <person name="Yoshida K."/>
            <person name="Zdobnov E."/>
            <person name="Zhang P."/>
            <person name="Zhang Y."/>
            <person name="Zimin A.V."/>
            <person name="Baldwin J."/>
            <person name="Abdouelleil A."/>
            <person name="Abdulkadir J."/>
            <person name="Abebe A."/>
            <person name="Abera B."/>
            <person name="Abreu J."/>
            <person name="Acer S.C."/>
            <person name="Aftuck L."/>
            <person name="Alexander A."/>
            <person name="An P."/>
            <person name="Anderson E."/>
            <person name="Anderson S."/>
            <person name="Arachi H."/>
            <person name="Azer M."/>
            <person name="Bachantsang P."/>
            <person name="Barry A."/>
            <person name="Bayul T."/>
            <person name="Berlin A."/>
            <person name="Bessette D."/>
            <person name="Bloom T."/>
            <person name="Blye J."/>
            <person name="Boguslavskiy L."/>
            <person name="Bonnet C."/>
            <person name="Boukhgalter B."/>
            <person name="Bourzgui I."/>
            <person name="Brown A."/>
            <person name="Cahill P."/>
            <person name="Channer S."/>
            <person name="Cheshatsang Y."/>
            <person name="Chuda L."/>
            <person name="Citroen M."/>
            <person name="Collymore A."/>
            <person name="Cooke P."/>
            <person name="Costello M."/>
            <person name="D'Aco K."/>
            <person name="Daza R."/>
            <person name="De Haan G."/>
            <person name="DeGray S."/>
            <person name="DeMaso C."/>
            <person name="Dhargay N."/>
            <person name="Dooley K."/>
            <person name="Dooley E."/>
            <person name="Doricent M."/>
            <person name="Dorje P."/>
            <person name="Dorjee K."/>
            <person name="Dupes A."/>
            <person name="Elong R."/>
            <person name="Falk J."/>
            <person name="Farina A."/>
            <person name="Faro S."/>
            <person name="Ferguson D."/>
            <person name="Fisher S."/>
            <person name="Foley C.D."/>
            <person name="Franke A."/>
            <person name="Friedrich D."/>
            <person name="Gadbois L."/>
            <person name="Gearin G."/>
            <person name="Gearin C.R."/>
            <person name="Giannoukos G."/>
            <person name="Goode T."/>
            <person name="Graham J."/>
            <person name="Grandbois E."/>
            <person name="Grewal S."/>
            <person name="Gyaltsen K."/>
            <person name="Hafez N."/>
            <person name="Hagos B."/>
            <person name="Hall J."/>
            <person name="Henson C."/>
            <person name="Hollinger A."/>
            <person name="Honan T."/>
            <person name="Huard M.D."/>
            <person name="Hughes L."/>
            <person name="Hurhula B."/>
            <person name="Husby M.E."/>
            <person name="Kamat A."/>
            <person name="Kanga B."/>
            <person name="Kashin S."/>
            <person name="Khazanovich D."/>
            <person name="Kisner P."/>
            <person name="Lance K."/>
            <person name="Lara M."/>
            <person name="Lee W."/>
            <person name="Lennon N."/>
            <person name="Letendre F."/>
            <person name="LeVine R."/>
            <person name="Lipovsky A."/>
            <person name="Liu X."/>
            <person name="Liu J."/>
            <person name="Liu S."/>
            <person name="Lokyitsang T."/>
            <person name="Lokyitsang Y."/>
            <person name="Lubonja R."/>
            <person name="Lui A."/>
            <person name="MacDonald P."/>
            <person name="Magnisalis V."/>
            <person name="Maru K."/>
            <person name="Matthews C."/>
            <person name="McCusker W."/>
            <person name="McDonough S."/>
            <person name="Mehta T."/>
            <person name="Meldrim J."/>
            <person name="Meneus L."/>
            <person name="Mihai O."/>
            <person name="Mihalev A."/>
            <person name="Mihova T."/>
            <person name="Mittelman R."/>
            <person name="Mlenga V."/>
            <person name="Montmayeur A."/>
            <person name="Mulrain L."/>
            <person name="Navidi A."/>
            <person name="Naylor J."/>
            <person name="Negash T."/>
            <person name="Nguyen T."/>
            <person name="Nguyen N."/>
            <person name="Nicol R."/>
            <person name="Norbu C."/>
            <person name="Norbu N."/>
            <person name="Novod N."/>
            <person name="O'Neill B."/>
            <person name="Osman S."/>
            <person name="Markiewicz E."/>
            <person name="Oyono O.L."/>
            <person name="Patti C."/>
            <person name="Phunkhang P."/>
            <person name="Pierre F."/>
            <person name="Priest M."/>
            <person name="Raghuraman S."/>
            <person name="Rege F."/>
            <person name="Reyes R."/>
            <person name="Rise C."/>
            <person name="Rogov P."/>
            <person name="Ross K."/>
            <person name="Ryan E."/>
            <person name="Settipalli S."/>
            <person name="Shea T."/>
            <person name="Sherpa N."/>
            <person name="Shi L."/>
            <person name="Shih D."/>
            <person name="Sparrow T."/>
            <person name="Spaulding J."/>
            <person name="Stalker J."/>
            <person name="Stange-Thomann N."/>
            <person name="Stavropoulos S."/>
            <person name="Stone C."/>
            <person name="Strader C."/>
            <person name="Tesfaye S."/>
            <person name="Thomson T."/>
            <person name="Thoulutsang Y."/>
            <person name="Thoulutsang D."/>
            <person name="Topham K."/>
            <person name="Topping I."/>
            <person name="Tsamla T."/>
            <person name="Vassiliev H."/>
            <person name="Vo A."/>
            <person name="Wangchuk T."/>
            <person name="Wangdi T."/>
            <person name="Weiand M."/>
            <person name="Wilkinson J."/>
            <person name="Wilson A."/>
            <person name="Yadav S."/>
            <person name="Young G."/>
            <person name="Yu Q."/>
            <person name="Zembek L."/>
            <person name="Zhong D."/>
            <person name="Zimmer A."/>
            <person name="Zwirko Z."/>
            <person name="Jaffe D.B."/>
            <person name="Alvarez P."/>
            <person name="Brockman W."/>
            <person name="Butler J."/>
            <person name="Chin C."/>
            <person name="Gnerre S."/>
            <person name="Grabherr M."/>
            <person name="Kleber M."/>
            <person name="Mauceli E."/>
            <person name="MacCallum I."/>
        </authorList>
    </citation>
    <scope>NUCLEOTIDE SEQUENCE [LARGE SCALE GENOMIC DNA]</scope>
    <source>
        <strain evidence="11">white501</strain>
    </source>
</reference>
<dbReference type="PANTHER" id="PTHR12883:SF0">
    <property type="entry name" value="PAT COMPLEX SUBUNIT CCDC47"/>
    <property type="match status" value="1"/>
</dbReference>
<evidence type="ECO:0000256" key="3">
    <source>
        <dbReference type="ARBA" id="ARBA00023136"/>
    </source>
</evidence>
<keyword evidence="1" id="KW-0812">Transmembrane</keyword>
<evidence type="ECO:0000256" key="9">
    <source>
        <dbReference type="SAM" id="SignalP"/>
    </source>
</evidence>
<keyword evidence="11" id="KW-1185">Reference proteome</keyword>
<gene>
    <name evidence="10" type="primary">Dsim\GD23238</name>
    <name evidence="10" type="ORF">Dsim_GD23238</name>
</gene>
<dbReference type="GO" id="GO:0005509">
    <property type="term" value="F:calcium ion binding"/>
    <property type="evidence" value="ECO:0007669"/>
    <property type="project" value="InterPro"/>
</dbReference>
<dbReference type="PhylomeDB" id="B4Q9L6"/>
<dbReference type="GO" id="GO:0032469">
    <property type="term" value="P:endoplasmic reticulum calcium ion homeostasis"/>
    <property type="evidence" value="ECO:0007669"/>
    <property type="project" value="InterPro"/>
</dbReference>
<protein>
    <recommendedName>
        <fullName evidence="6">PAT complex subunit CCDC47</fullName>
    </recommendedName>
    <alternativeName>
        <fullName evidence="7">Coiled-coil domain-containing protein 47</fullName>
    </alternativeName>
</protein>
<dbReference type="HOGENOM" id="CLU_033196_1_0_1"/>
<dbReference type="AlphaFoldDB" id="B4Q9L6"/>
<accession>B4Q9L6</accession>
<dbReference type="Pfam" id="PF07946">
    <property type="entry name" value="CCDC47"/>
    <property type="match status" value="1"/>
</dbReference>
<dbReference type="EMBL" id="CM000361">
    <property type="protein sequence ID" value="EDX03627.1"/>
    <property type="molecule type" value="Genomic_DNA"/>
</dbReference>
<evidence type="ECO:0000313" key="10">
    <source>
        <dbReference type="EMBL" id="EDX03627.1"/>
    </source>
</evidence>
<sequence>MRPVFAFLLLALICFASTKSESDFEEDDSDDFAEFDDGNFYAEPAAKNADSFSGGAGSSHGESRDDPPAKEPRKQAQNQESDEEDGLVEDDDEFEHFQDEEEFEGYDGGDSKDPPIDQKMLMVAGLLAYFANFFAGKAKNARLAQLWFSTHRALLDENFALVGDDGKAENENPGLIKESESLYTLWCSGRTCCEGMLVELKMIKRQDLVSLVAGLMRPQLDQAHIKIELTRGVMDAFVFAVGTKKTITKVFKEYTDLSKFCSLVGKPEDRYNVPTGFGVLSEIPEATSAILESRIITALNKYQSYIDYLHISDQFSGPIQQEEGGTLKQPETKAVLLAGFNLPKHAEMETIKPLLLLIFYLMERLKTYRMSKEGKAKSDKNRQRVEEEFLKSTHAARAEAAAQRREDKRKQEKERILADEDPEKQRRWEAKEQKRQAKRNAPKMKRLAVKSL</sequence>
<feature type="compositionally biased region" description="Basic residues" evidence="8">
    <location>
        <begin position="436"/>
        <end position="452"/>
    </location>
</feature>
<evidence type="ECO:0000256" key="5">
    <source>
        <dbReference type="ARBA" id="ARBA00034746"/>
    </source>
</evidence>
<feature type="signal peptide" evidence="9">
    <location>
        <begin position="1"/>
        <end position="20"/>
    </location>
</feature>
<feature type="compositionally biased region" description="Acidic residues" evidence="8">
    <location>
        <begin position="80"/>
        <end position="90"/>
    </location>
</feature>
<keyword evidence="3" id="KW-0472">Membrane</keyword>
<feature type="compositionally biased region" description="Basic and acidic residues" evidence="8">
    <location>
        <begin position="402"/>
        <end position="435"/>
    </location>
</feature>
<evidence type="ECO:0000256" key="2">
    <source>
        <dbReference type="ARBA" id="ARBA00022989"/>
    </source>
</evidence>